<name>A0A9W4E5H6_9ACTN</name>
<evidence type="ECO:0000313" key="2">
    <source>
        <dbReference type="EMBL" id="CAG6393258.1"/>
    </source>
</evidence>
<proteinExistence type="predicted"/>
<dbReference type="InterPro" id="IPR005662">
    <property type="entry name" value="GTPase_Era-like"/>
</dbReference>
<dbReference type="InterPro" id="IPR027417">
    <property type="entry name" value="P-loop_NTPase"/>
</dbReference>
<gene>
    <name evidence="2" type="ORF">SCOCK_20289</name>
</gene>
<keyword evidence="3" id="KW-1185">Reference proteome</keyword>
<dbReference type="GO" id="GO:0005829">
    <property type="term" value="C:cytosol"/>
    <property type="evidence" value="ECO:0007669"/>
    <property type="project" value="TreeGrafter"/>
</dbReference>
<evidence type="ECO:0000256" key="1">
    <source>
        <dbReference type="SAM" id="MobiDB-lite"/>
    </source>
</evidence>
<accession>A0A9W4E5H6</accession>
<dbReference type="Gene3D" id="3.40.50.300">
    <property type="entry name" value="P-loop containing nucleotide triphosphate hydrolases"/>
    <property type="match status" value="2"/>
</dbReference>
<reference evidence="2" key="1">
    <citation type="submission" date="2021-05" db="EMBL/GenBank/DDBJ databases">
        <authorList>
            <person name="Arsene-Ploetze F."/>
        </authorList>
    </citation>
    <scope>NUCLEOTIDE SEQUENCE</scope>
    <source>
        <strain evidence="2">DSM 42138</strain>
    </source>
</reference>
<dbReference type="Proteomes" id="UP001152519">
    <property type="component" value="Unassembled WGS sequence"/>
</dbReference>
<dbReference type="AlphaFoldDB" id="A0A9W4E5H6"/>
<evidence type="ECO:0000313" key="3">
    <source>
        <dbReference type="Proteomes" id="UP001152519"/>
    </source>
</evidence>
<feature type="compositionally biased region" description="Low complexity" evidence="1">
    <location>
        <begin position="172"/>
        <end position="188"/>
    </location>
</feature>
<dbReference type="PANTHER" id="PTHR42698:SF1">
    <property type="entry name" value="GTPASE ERA, MITOCHONDRIAL"/>
    <property type="match status" value="1"/>
</dbReference>
<feature type="region of interest" description="Disordered" evidence="1">
    <location>
        <begin position="1"/>
        <end position="59"/>
    </location>
</feature>
<feature type="compositionally biased region" description="Low complexity" evidence="1">
    <location>
        <begin position="1"/>
        <end position="21"/>
    </location>
</feature>
<protein>
    <submittedName>
        <fullName evidence="2">50S ribosome-binding GTPase</fullName>
    </submittedName>
</protein>
<organism evidence="2 3">
    <name type="scientific">Actinacidiphila cocklensis</name>
    <dbReference type="NCBI Taxonomy" id="887465"/>
    <lineage>
        <taxon>Bacteria</taxon>
        <taxon>Bacillati</taxon>
        <taxon>Actinomycetota</taxon>
        <taxon>Actinomycetes</taxon>
        <taxon>Kitasatosporales</taxon>
        <taxon>Streptomycetaceae</taxon>
        <taxon>Actinacidiphila</taxon>
    </lineage>
</organism>
<dbReference type="GO" id="GO:0043024">
    <property type="term" value="F:ribosomal small subunit binding"/>
    <property type="evidence" value="ECO:0007669"/>
    <property type="project" value="TreeGrafter"/>
</dbReference>
<sequence length="683" mass="69604">MTPVRPTATTPTTTTHPSAAPRQPGRGRPATAFTEPGHGPGPEGHPEAAPGGSAADPLSSRVDALGELLGLSRTRISPDALAETGELLERISERRRLSLDHTVVALAGATGSGKSALFNALAGLPLAETGMRRPTTARPIACAWPPERAAGLLDRLGIAPQDRYTRRHARIPAPAGGADHAAGVDPGAEGLHEAGADDAGDPGGADLGDAATAAGGFGGGPGLPAGDGGSPAGSRLDGESSEGVSAERASLDGLVLIDLPDHDSAAPGHRAQVDRLLQLVDVVVWVLDPEKYADAALHERYLRPLSGHADVTVLVLNQVDRLPGDSADLVLDDLRRLLDEDGLAVGEHGDAGAVVLAASALTGQGVPDLRGVLGQIVAERTASCRRLAADVDRTARRLYPLYVGEGGAGLTDPAREEFVDRLADAVGAAGAGQSAERDWAGAARAACGTPWGRLMGERVAAGGGSPGARQTPTSPVRRNGPVAAAGPAGLVASRPLVGEAARGLAADAARGLPAPWAQAVREAARRGGEGLPAALDSAAKRAEPGPPERPGWWSAAHMVQWLLMALAVAGAVCLSALASGSIELTWWVPVVMAAAGGLGGPLVSAGCRVAARGPARRYGQAAERRLRDAAADCGRARVLEPVAAELMRYREVREQFAVVAGTSPRAPHARDSRSAESHSHSSE</sequence>
<dbReference type="PANTHER" id="PTHR42698">
    <property type="entry name" value="GTPASE ERA"/>
    <property type="match status" value="1"/>
</dbReference>
<dbReference type="RefSeq" id="WP_251488758.1">
    <property type="nucleotide sequence ID" value="NZ_CAJSLV010000048.1"/>
</dbReference>
<feature type="compositionally biased region" description="Basic and acidic residues" evidence="1">
    <location>
        <begin position="668"/>
        <end position="683"/>
    </location>
</feature>
<dbReference type="GO" id="GO:0000028">
    <property type="term" value="P:ribosomal small subunit assembly"/>
    <property type="evidence" value="ECO:0007669"/>
    <property type="project" value="TreeGrafter"/>
</dbReference>
<dbReference type="EMBL" id="CAJSLV010000048">
    <property type="protein sequence ID" value="CAG6393258.1"/>
    <property type="molecule type" value="Genomic_DNA"/>
</dbReference>
<feature type="region of interest" description="Disordered" evidence="1">
    <location>
        <begin position="660"/>
        <end position="683"/>
    </location>
</feature>
<dbReference type="GO" id="GO:0005525">
    <property type="term" value="F:GTP binding"/>
    <property type="evidence" value="ECO:0007669"/>
    <property type="project" value="InterPro"/>
</dbReference>
<feature type="region of interest" description="Disordered" evidence="1">
    <location>
        <begin position="458"/>
        <end position="480"/>
    </location>
</feature>
<dbReference type="GO" id="GO:0019843">
    <property type="term" value="F:rRNA binding"/>
    <property type="evidence" value="ECO:0007669"/>
    <property type="project" value="TreeGrafter"/>
</dbReference>
<feature type="region of interest" description="Disordered" evidence="1">
    <location>
        <begin position="171"/>
        <end position="244"/>
    </location>
</feature>
<feature type="compositionally biased region" description="Gly residues" evidence="1">
    <location>
        <begin position="215"/>
        <end position="231"/>
    </location>
</feature>
<comment type="caution">
    <text evidence="2">The sequence shown here is derived from an EMBL/GenBank/DDBJ whole genome shotgun (WGS) entry which is preliminary data.</text>
</comment>
<dbReference type="SUPFAM" id="SSF52540">
    <property type="entry name" value="P-loop containing nucleoside triphosphate hydrolases"/>
    <property type="match status" value="1"/>
</dbReference>